<dbReference type="AlphaFoldDB" id="I1BQ02"/>
<reference evidence="4 5" key="1">
    <citation type="journal article" date="2009" name="PLoS Genet.">
        <title>Genomic analysis of the basal lineage fungus Rhizopus oryzae reveals a whole-genome duplication.</title>
        <authorList>
            <person name="Ma L.-J."/>
            <person name="Ibrahim A.S."/>
            <person name="Skory C."/>
            <person name="Grabherr M.G."/>
            <person name="Burger G."/>
            <person name="Butler M."/>
            <person name="Elias M."/>
            <person name="Idnurm A."/>
            <person name="Lang B.F."/>
            <person name="Sone T."/>
            <person name="Abe A."/>
            <person name="Calvo S.E."/>
            <person name="Corrochano L.M."/>
            <person name="Engels R."/>
            <person name="Fu J."/>
            <person name="Hansberg W."/>
            <person name="Kim J.-M."/>
            <person name="Kodira C.D."/>
            <person name="Koehrsen M.J."/>
            <person name="Liu B."/>
            <person name="Miranda-Saavedra D."/>
            <person name="O'Leary S."/>
            <person name="Ortiz-Castellanos L."/>
            <person name="Poulter R."/>
            <person name="Rodriguez-Romero J."/>
            <person name="Ruiz-Herrera J."/>
            <person name="Shen Y.-Q."/>
            <person name="Zeng Q."/>
            <person name="Galagan J."/>
            <person name="Birren B.W."/>
            <person name="Cuomo C.A."/>
            <person name="Wickes B.L."/>
        </authorList>
    </citation>
    <scope>NUCLEOTIDE SEQUENCE [LARGE SCALE GENOMIC DNA]</scope>
    <source>
        <strain evidence="5">RA 99-880 / ATCC MYA-4621 / FGSC 9543 / NRRL 43880</strain>
    </source>
</reference>
<dbReference type="EMBL" id="CH476733">
    <property type="protein sequence ID" value="EIE78282.1"/>
    <property type="molecule type" value="Genomic_DNA"/>
</dbReference>
<feature type="region of interest" description="Disordered" evidence="2">
    <location>
        <begin position="41"/>
        <end position="93"/>
    </location>
</feature>
<feature type="compositionally biased region" description="Basic and acidic residues" evidence="2">
    <location>
        <begin position="41"/>
        <end position="53"/>
    </location>
</feature>
<keyword evidence="5" id="KW-1185">Reference proteome</keyword>
<dbReference type="GeneID" id="93609958"/>
<sequence length="138" mass="15895">MTEALVINEQSTHSAVPIRKKRFVCRYPSCIMQFDRAEHLTRHERKHTGEHTKTHANNKKNKTRGRKRKQKKTTHESPPTSENDPTTPPVMDGFRSRRELSIQALCHPSNEEIMTSARSISHNELQAISVLVLMSREA</sequence>
<evidence type="ECO:0000313" key="5">
    <source>
        <dbReference type="Proteomes" id="UP000009138"/>
    </source>
</evidence>
<feature type="compositionally biased region" description="Basic residues" evidence="2">
    <location>
        <begin position="54"/>
        <end position="72"/>
    </location>
</feature>
<evidence type="ECO:0000259" key="3">
    <source>
        <dbReference type="PROSITE" id="PS50157"/>
    </source>
</evidence>
<dbReference type="InterPro" id="IPR036236">
    <property type="entry name" value="Znf_C2H2_sf"/>
</dbReference>
<gene>
    <name evidence="4" type="ORF">RO3G_02986</name>
</gene>
<dbReference type="InterPro" id="IPR013087">
    <property type="entry name" value="Znf_C2H2_type"/>
</dbReference>
<name>I1BQ02_RHIO9</name>
<dbReference type="OrthoDB" id="10018191at2759"/>
<dbReference type="Gene3D" id="3.30.160.60">
    <property type="entry name" value="Classic Zinc Finger"/>
    <property type="match status" value="1"/>
</dbReference>
<dbReference type="GO" id="GO:0008270">
    <property type="term" value="F:zinc ion binding"/>
    <property type="evidence" value="ECO:0007669"/>
    <property type="project" value="UniProtKB-KW"/>
</dbReference>
<protein>
    <recommendedName>
        <fullName evidence="3">C2H2-type domain-containing protein</fullName>
    </recommendedName>
</protein>
<feature type="compositionally biased region" description="Polar residues" evidence="2">
    <location>
        <begin position="76"/>
        <end position="85"/>
    </location>
</feature>
<accession>I1BQ02</accession>
<keyword evidence="1" id="KW-0863">Zinc-finger</keyword>
<dbReference type="PROSITE" id="PS50157">
    <property type="entry name" value="ZINC_FINGER_C2H2_2"/>
    <property type="match status" value="1"/>
</dbReference>
<keyword evidence="1" id="KW-0862">Zinc</keyword>
<evidence type="ECO:0000256" key="2">
    <source>
        <dbReference type="SAM" id="MobiDB-lite"/>
    </source>
</evidence>
<dbReference type="VEuPathDB" id="FungiDB:RO3G_02986"/>
<dbReference type="Proteomes" id="UP000009138">
    <property type="component" value="Unassembled WGS sequence"/>
</dbReference>
<proteinExistence type="predicted"/>
<evidence type="ECO:0000256" key="1">
    <source>
        <dbReference type="PROSITE-ProRule" id="PRU00042"/>
    </source>
</evidence>
<dbReference type="PROSITE" id="PS00028">
    <property type="entry name" value="ZINC_FINGER_C2H2_1"/>
    <property type="match status" value="1"/>
</dbReference>
<dbReference type="SUPFAM" id="SSF57667">
    <property type="entry name" value="beta-beta-alpha zinc fingers"/>
    <property type="match status" value="1"/>
</dbReference>
<feature type="domain" description="C2H2-type" evidence="3">
    <location>
        <begin position="23"/>
        <end position="52"/>
    </location>
</feature>
<dbReference type="InParanoid" id="I1BQ02"/>
<keyword evidence="1" id="KW-0479">Metal-binding</keyword>
<dbReference type="RefSeq" id="XP_067513678.1">
    <property type="nucleotide sequence ID" value="XM_067657577.1"/>
</dbReference>
<organism evidence="4 5">
    <name type="scientific">Rhizopus delemar (strain RA 99-880 / ATCC MYA-4621 / FGSC 9543 / NRRL 43880)</name>
    <name type="common">Mucormycosis agent</name>
    <name type="synonym">Rhizopus arrhizus var. delemar</name>
    <dbReference type="NCBI Taxonomy" id="246409"/>
    <lineage>
        <taxon>Eukaryota</taxon>
        <taxon>Fungi</taxon>
        <taxon>Fungi incertae sedis</taxon>
        <taxon>Mucoromycota</taxon>
        <taxon>Mucoromycotina</taxon>
        <taxon>Mucoromycetes</taxon>
        <taxon>Mucorales</taxon>
        <taxon>Mucorineae</taxon>
        <taxon>Rhizopodaceae</taxon>
        <taxon>Rhizopus</taxon>
    </lineage>
</organism>
<evidence type="ECO:0000313" key="4">
    <source>
        <dbReference type="EMBL" id="EIE78282.1"/>
    </source>
</evidence>